<evidence type="ECO:0000256" key="1">
    <source>
        <dbReference type="ARBA" id="ARBA00022598"/>
    </source>
</evidence>
<dbReference type="Pfam" id="PF02786">
    <property type="entry name" value="CPSase_L_D2"/>
    <property type="match status" value="1"/>
</dbReference>
<keyword evidence="4" id="KW-0092">Biotin</keyword>
<proteinExistence type="predicted"/>
<evidence type="ECO:0000256" key="5">
    <source>
        <dbReference type="PROSITE-ProRule" id="PRU00409"/>
    </source>
</evidence>
<dbReference type="FunFam" id="3.30.1490.20:FF:000003">
    <property type="entry name" value="acetyl-CoA carboxylase isoform X1"/>
    <property type="match status" value="1"/>
</dbReference>
<dbReference type="PROSITE" id="PS50975">
    <property type="entry name" value="ATP_GRASP"/>
    <property type="match status" value="1"/>
</dbReference>
<dbReference type="PANTHER" id="PTHR18866">
    <property type="entry name" value="CARBOXYLASE:PYRUVATE/ACETYL-COA/PROPIONYL-COA CARBOXYLASE"/>
    <property type="match status" value="1"/>
</dbReference>
<dbReference type="InterPro" id="IPR011054">
    <property type="entry name" value="Rudment_hybrid_motif"/>
</dbReference>
<dbReference type="GO" id="GO:0016874">
    <property type="term" value="F:ligase activity"/>
    <property type="evidence" value="ECO:0007669"/>
    <property type="project" value="UniProtKB-KW"/>
</dbReference>
<protein>
    <submittedName>
        <fullName evidence="8">ATP-grasp domain-containing protein</fullName>
    </submittedName>
</protein>
<dbReference type="InterPro" id="IPR011761">
    <property type="entry name" value="ATP-grasp"/>
</dbReference>
<dbReference type="InterPro" id="IPR050856">
    <property type="entry name" value="Biotin_carboxylase_complex"/>
</dbReference>
<dbReference type="PROSITE" id="PS00867">
    <property type="entry name" value="CPSASE_2"/>
    <property type="match status" value="1"/>
</dbReference>
<dbReference type="FunFam" id="3.40.50.20:FF:000010">
    <property type="entry name" value="Propionyl-CoA carboxylase subunit alpha"/>
    <property type="match status" value="1"/>
</dbReference>
<dbReference type="FunFam" id="3.30.470.20:FF:000028">
    <property type="entry name" value="Methylcrotonoyl-CoA carboxylase subunit alpha, mitochondrial"/>
    <property type="match status" value="1"/>
</dbReference>
<dbReference type="InterPro" id="IPR005479">
    <property type="entry name" value="CPAse_ATP-bd"/>
</dbReference>
<dbReference type="Proteomes" id="UP000547674">
    <property type="component" value="Unassembled WGS sequence"/>
</dbReference>
<organism evidence="8 9">
    <name type="scientific">Eiseniibacteriota bacterium</name>
    <dbReference type="NCBI Taxonomy" id="2212470"/>
    <lineage>
        <taxon>Bacteria</taxon>
        <taxon>Candidatus Eiseniibacteriota</taxon>
    </lineage>
</organism>
<dbReference type="Gene3D" id="3.30.470.20">
    <property type="entry name" value="ATP-grasp fold, B domain"/>
    <property type="match status" value="1"/>
</dbReference>
<evidence type="ECO:0000313" key="9">
    <source>
        <dbReference type="Proteomes" id="UP000547674"/>
    </source>
</evidence>
<dbReference type="PANTHER" id="PTHR18866:SF33">
    <property type="entry name" value="METHYLCROTONOYL-COA CARBOXYLASE SUBUNIT ALPHA, MITOCHONDRIAL-RELATED"/>
    <property type="match status" value="1"/>
</dbReference>
<evidence type="ECO:0000256" key="3">
    <source>
        <dbReference type="ARBA" id="ARBA00022840"/>
    </source>
</evidence>
<dbReference type="EMBL" id="JABDJR010000365">
    <property type="protein sequence ID" value="NNF06928.1"/>
    <property type="molecule type" value="Genomic_DNA"/>
</dbReference>
<dbReference type="InterPro" id="IPR005482">
    <property type="entry name" value="Biotin_COase_C"/>
</dbReference>
<dbReference type="InterPro" id="IPR005481">
    <property type="entry name" value="BC-like_N"/>
</dbReference>
<gene>
    <name evidence="8" type="ORF">HKN21_09225</name>
</gene>
<evidence type="ECO:0000256" key="4">
    <source>
        <dbReference type="ARBA" id="ARBA00023267"/>
    </source>
</evidence>
<accession>A0A7Y2EF51</accession>
<evidence type="ECO:0000256" key="2">
    <source>
        <dbReference type="ARBA" id="ARBA00022741"/>
    </source>
</evidence>
<dbReference type="PROSITE" id="PS50979">
    <property type="entry name" value="BC"/>
    <property type="match status" value="1"/>
</dbReference>
<evidence type="ECO:0000313" key="8">
    <source>
        <dbReference type="EMBL" id="NNF06928.1"/>
    </source>
</evidence>
<dbReference type="Pfam" id="PF02785">
    <property type="entry name" value="Biotin_carb_C"/>
    <property type="match status" value="1"/>
</dbReference>
<comment type="caution">
    <text evidence="8">The sequence shown here is derived from an EMBL/GenBank/DDBJ whole genome shotgun (WGS) entry which is preliminary data.</text>
</comment>
<reference evidence="8 9" key="1">
    <citation type="submission" date="2020-03" db="EMBL/GenBank/DDBJ databases">
        <title>Metabolic flexibility allows generalist bacteria to become dominant in a frequently disturbed ecosystem.</title>
        <authorList>
            <person name="Chen Y.-J."/>
            <person name="Leung P.M."/>
            <person name="Bay S.K."/>
            <person name="Hugenholtz P."/>
            <person name="Kessler A.J."/>
            <person name="Shelley G."/>
            <person name="Waite D.W."/>
            <person name="Cook P.L."/>
            <person name="Greening C."/>
        </authorList>
    </citation>
    <scope>NUCLEOTIDE SEQUENCE [LARGE SCALE GENOMIC DNA]</scope>
    <source>
        <strain evidence="8">SS_bin_28</strain>
    </source>
</reference>
<dbReference type="AlphaFoldDB" id="A0A7Y2EF51"/>
<feature type="domain" description="Biotin carboxylation" evidence="7">
    <location>
        <begin position="1"/>
        <end position="446"/>
    </location>
</feature>
<dbReference type="GO" id="GO:0005524">
    <property type="term" value="F:ATP binding"/>
    <property type="evidence" value="ECO:0007669"/>
    <property type="project" value="UniProtKB-UniRule"/>
</dbReference>
<dbReference type="SUPFAM" id="SSF52440">
    <property type="entry name" value="PreATP-grasp domain"/>
    <property type="match status" value="1"/>
</dbReference>
<keyword evidence="2 5" id="KW-0547">Nucleotide-binding</keyword>
<dbReference type="SUPFAM" id="SSF51246">
    <property type="entry name" value="Rudiment single hybrid motif"/>
    <property type="match status" value="1"/>
</dbReference>
<feature type="domain" description="ATP-grasp" evidence="6">
    <location>
        <begin position="120"/>
        <end position="317"/>
    </location>
</feature>
<name>A0A7Y2EF51_UNCEI</name>
<evidence type="ECO:0000259" key="7">
    <source>
        <dbReference type="PROSITE" id="PS50979"/>
    </source>
</evidence>
<keyword evidence="1" id="KW-0436">Ligase</keyword>
<keyword evidence="3 5" id="KW-0067">ATP-binding</keyword>
<dbReference type="InterPro" id="IPR016185">
    <property type="entry name" value="PreATP-grasp_dom_sf"/>
</dbReference>
<dbReference type="SUPFAM" id="SSF56059">
    <property type="entry name" value="Glutathione synthetase ATP-binding domain-like"/>
    <property type="match status" value="1"/>
</dbReference>
<dbReference type="Pfam" id="PF00289">
    <property type="entry name" value="Biotin_carb_N"/>
    <property type="match status" value="1"/>
</dbReference>
<sequence>MIRKVLVANRGEIAVRVMRSLKELGVASVAVASEADINAPHALAADECVILGPAPASESYLNTKALLKAAKDTGCDALHPGYGFVSENASFTEECEKHGIVFIGPSAESMRVMGSKTASRAAMTDAGVPVVPGFHSEKGSDDELFEKAKEIGWPILLKASAGGGGKGMRVVDKPDAFASSLELCRSEAKVSFGDDTVYLEKYVTNPRHVEIQVFGDFEGNIFALGERECSVQRRHQKIIEESPSPAVDANLRKRMSAAAVEAAKAVAYKNAGTVEFLLDEDGSFYFLEMNTRLQVEHPVTEMVYGVDLVAAQVLTASGKPLTFDPKTLAPRGHAIEARVYAEDPAVGFLPQSGTVALLREPMIPGLRIDSGVAEGSEVGVYYDPMLAKIIAWAETREAATARLRAALEQYVLLGVQTNVNFLIDVLGHPTWESGKLTTGFLGQAFDPWTPPELPLEALALAGHAPSQKSSTHENRSSTQLPTPWQEWGAWRSLTEN</sequence>
<dbReference type="GO" id="GO:0046872">
    <property type="term" value="F:metal ion binding"/>
    <property type="evidence" value="ECO:0007669"/>
    <property type="project" value="InterPro"/>
</dbReference>
<evidence type="ECO:0000259" key="6">
    <source>
        <dbReference type="PROSITE" id="PS50975"/>
    </source>
</evidence>
<dbReference type="InterPro" id="IPR011764">
    <property type="entry name" value="Biotin_carboxylation_dom"/>
</dbReference>
<dbReference type="SMART" id="SM00878">
    <property type="entry name" value="Biotin_carb_C"/>
    <property type="match status" value="1"/>
</dbReference>